<feature type="coiled-coil region" evidence="2">
    <location>
        <begin position="56"/>
        <end position="90"/>
    </location>
</feature>
<name>A0A1H8VLN4_9BACL</name>
<dbReference type="EMBL" id="FODH01000025">
    <property type="protein sequence ID" value="SEP16184.1"/>
    <property type="molecule type" value="Genomic_DNA"/>
</dbReference>
<dbReference type="Gene3D" id="2.70.70.10">
    <property type="entry name" value="Glucose Permease (Domain IIA)"/>
    <property type="match status" value="1"/>
</dbReference>
<dbReference type="InterPro" id="IPR011055">
    <property type="entry name" value="Dup_hybrid_motif"/>
</dbReference>
<protein>
    <submittedName>
        <fullName evidence="5">Peptidase family M23</fullName>
    </submittedName>
</protein>
<dbReference type="InterPro" id="IPR016047">
    <property type="entry name" value="M23ase_b-sheet_dom"/>
</dbReference>
<dbReference type="SUPFAM" id="SSF51261">
    <property type="entry name" value="Duplicated hybrid motif"/>
    <property type="match status" value="1"/>
</dbReference>
<evidence type="ECO:0000313" key="5">
    <source>
        <dbReference type="EMBL" id="SEP16184.1"/>
    </source>
</evidence>
<dbReference type="RefSeq" id="WP_036603314.1">
    <property type="nucleotide sequence ID" value="NZ_CP076607.1"/>
</dbReference>
<proteinExistence type="predicted"/>
<keyword evidence="3" id="KW-0812">Transmembrane</keyword>
<reference evidence="5 6" key="1">
    <citation type="submission" date="2016-10" db="EMBL/GenBank/DDBJ databases">
        <authorList>
            <person name="de Groot N.N."/>
        </authorList>
    </citation>
    <scope>NUCLEOTIDE SEQUENCE [LARGE SCALE GENOMIC DNA]</scope>
    <source>
        <strain evidence="5 6">CGMCC 1.10238</strain>
    </source>
</reference>
<evidence type="ECO:0000259" key="4">
    <source>
        <dbReference type="Pfam" id="PF01551"/>
    </source>
</evidence>
<dbReference type="Pfam" id="PF01551">
    <property type="entry name" value="Peptidase_M23"/>
    <property type="match status" value="1"/>
</dbReference>
<evidence type="ECO:0000313" key="6">
    <source>
        <dbReference type="Proteomes" id="UP000198809"/>
    </source>
</evidence>
<dbReference type="AlphaFoldDB" id="A0A1H8VLN4"/>
<dbReference type="InterPro" id="IPR050570">
    <property type="entry name" value="Cell_wall_metabolism_enzyme"/>
</dbReference>
<feature type="domain" description="M23ase beta-sheet core" evidence="4">
    <location>
        <begin position="242"/>
        <end position="336"/>
    </location>
</feature>
<keyword evidence="3" id="KW-0472">Membrane</keyword>
<dbReference type="STRING" id="1333845.SAMN04487895_12545"/>
<organism evidence="5 6">
    <name type="scientific">Paenibacillus sophorae</name>
    <dbReference type="NCBI Taxonomy" id="1333845"/>
    <lineage>
        <taxon>Bacteria</taxon>
        <taxon>Bacillati</taxon>
        <taxon>Bacillota</taxon>
        <taxon>Bacilli</taxon>
        <taxon>Bacillales</taxon>
        <taxon>Paenibacillaceae</taxon>
        <taxon>Paenibacillus</taxon>
    </lineage>
</organism>
<keyword evidence="1" id="KW-0732">Signal</keyword>
<gene>
    <name evidence="5" type="ORF">SAMN04487895_12545</name>
</gene>
<feature type="transmembrane region" description="Helical" evidence="3">
    <location>
        <begin position="31"/>
        <end position="52"/>
    </location>
</feature>
<evidence type="ECO:0000256" key="3">
    <source>
        <dbReference type="SAM" id="Phobius"/>
    </source>
</evidence>
<dbReference type="PANTHER" id="PTHR21666">
    <property type="entry name" value="PEPTIDASE-RELATED"/>
    <property type="match status" value="1"/>
</dbReference>
<dbReference type="PANTHER" id="PTHR21666:SF289">
    <property type="entry name" value="L-ALA--D-GLU ENDOPEPTIDASE"/>
    <property type="match status" value="1"/>
</dbReference>
<dbReference type="CDD" id="cd12797">
    <property type="entry name" value="M23_peptidase"/>
    <property type="match status" value="1"/>
</dbReference>
<keyword evidence="2" id="KW-0175">Coiled coil</keyword>
<evidence type="ECO:0000256" key="2">
    <source>
        <dbReference type="SAM" id="Coils"/>
    </source>
</evidence>
<evidence type="ECO:0000256" key="1">
    <source>
        <dbReference type="ARBA" id="ARBA00022729"/>
    </source>
</evidence>
<keyword evidence="3" id="KW-1133">Transmembrane helix</keyword>
<dbReference type="GO" id="GO:0004222">
    <property type="term" value="F:metalloendopeptidase activity"/>
    <property type="evidence" value="ECO:0007669"/>
    <property type="project" value="TreeGrafter"/>
</dbReference>
<sequence>MKNQSDKITLLVVRDAGNPVRKIQISKPMAVALPAAAVLSLSSLISSMHYYASRSIQELEAEAAALSSQNVRLEQAVADKEKALQVVQNEALGLVGEAKEIKDQLKSADSLQRELQSFVSKPKGASSSEAKSASPSAITIRIGAFHTVIEHTPALQVEGEYIASYGGNREEVSAVRETKDELTEIGSMLEEMVRSLSGTVLEAKKADTARLQREDFLWPTSSRMISSSFGYRTDPFKGSPAFHAGIDIAAQEGDVVFAAQGGEVFAAEQSAARGNYIVIDHANGLQTLYMHLNSLDVSAGDNVAKGQKIGRVGSTGRSTAPHLHFQVVKQNKNVNPLSYVKQD</sequence>
<accession>A0A1H8VLN4</accession>
<dbReference type="Proteomes" id="UP000198809">
    <property type="component" value="Unassembled WGS sequence"/>
</dbReference>